<name>A0A834I7D2_RHYFE</name>
<dbReference type="PANTHER" id="PTHR46560">
    <property type="entry name" value="CYPHER, ISOFORM B"/>
    <property type="match status" value="1"/>
</dbReference>
<evidence type="ECO:0000256" key="1">
    <source>
        <dbReference type="SAM" id="SignalP"/>
    </source>
</evidence>
<proteinExistence type="predicted"/>
<accession>A0A834I7D2</accession>
<dbReference type="OrthoDB" id="8171348at2759"/>
<gene>
    <name evidence="2" type="ORF">GWI33_013273</name>
</gene>
<feature type="chain" id="PRO_5032937034" evidence="1">
    <location>
        <begin position="28"/>
        <end position="140"/>
    </location>
</feature>
<feature type="signal peptide" evidence="1">
    <location>
        <begin position="1"/>
        <end position="27"/>
    </location>
</feature>
<keyword evidence="3" id="KW-1185">Reference proteome</keyword>
<dbReference type="AlphaFoldDB" id="A0A834I7D2"/>
<reference evidence="2" key="1">
    <citation type="submission" date="2020-08" db="EMBL/GenBank/DDBJ databases">
        <title>Genome sequencing and assembly of the red palm weevil Rhynchophorus ferrugineus.</title>
        <authorList>
            <person name="Dias G.B."/>
            <person name="Bergman C.M."/>
            <person name="Manee M."/>
        </authorList>
    </citation>
    <scope>NUCLEOTIDE SEQUENCE</scope>
    <source>
        <strain evidence="2">AA-2017</strain>
        <tissue evidence="2">Whole larva</tissue>
    </source>
</reference>
<protein>
    <submittedName>
        <fullName evidence="2">Uncharacterized protein</fullName>
    </submittedName>
</protein>
<organism evidence="2 3">
    <name type="scientific">Rhynchophorus ferrugineus</name>
    <name type="common">Red palm weevil</name>
    <name type="synonym">Curculio ferrugineus</name>
    <dbReference type="NCBI Taxonomy" id="354439"/>
    <lineage>
        <taxon>Eukaryota</taxon>
        <taxon>Metazoa</taxon>
        <taxon>Ecdysozoa</taxon>
        <taxon>Arthropoda</taxon>
        <taxon>Hexapoda</taxon>
        <taxon>Insecta</taxon>
        <taxon>Pterygota</taxon>
        <taxon>Neoptera</taxon>
        <taxon>Endopterygota</taxon>
        <taxon>Coleoptera</taxon>
        <taxon>Polyphaga</taxon>
        <taxon>Cucujiformia</taxon>
        <taxon>Curculionidae</taxon>
        <taxon>Dryophthorinae</taxon>
        <taxon>Rhynchophorus</taxon>
    </lineage>
</organism>
<sequence>MAMLSRSGTSMWSLVWALVAVLPTIYCQLQDADFNPQVSATCKADQTMNIKVNFNNSFYGTVHARDYRTPSCMAVGDGGKVVSLVISLLAPSGSAGYCGLVTNNKESAAFLRNYDGIAIERVEFHDLERKWYMETIANYC</sequence>
<dbReference type="Proteomes" id="UP000625711">
    <property type="component" value="Unassembled WGS sequence"/>
</dbReference>
<comment type="caution">
    <text evidence="2">The sequence shown here is derived from an EMBL/GenBank/DDBJ whole genome shotgun (WGS) entry which is preliminary data.</text>
</comment>
<evidence type="ECO:0000313" key="3">
    <source>
        <dbReference type="Proteomes" id="UP000625711"/>
    </source>
</evidence>
<dbReference type="PANTHER" id="PTHR46560:SF9">
    <property type="entry name" value="ZP DOMAIN-CONTAINING PROTEIN"/>
    <property type="match status" value="1"/>
</dbReference>
<dbReference type="EMBL" id="JAACXV010013118">
    <property type="protein sequence ID" value="KAF7274041.1"/>
    <property type="molecule type" value="Genomic_DNA"/>
</dbReference>
<evidence type="ECO:0000313" key="2">
    <source>
        <dbReference type="EMBL" id="KAF7274041.1"/>
    </source>
</evidence>
<keyword evidence="1" id="KW-0732">Signal</keyword>